<comment type="caution">
    <text evidence="1">The sequence shown here is derived from an EMBL/GenBank/DDBJ whole genome shotgun (WGS) entry which is preliminary data.</text>
</comment>
<gene>
    <name evidence="1" type="ORF">CTRU02_209479</name>
</gene>
<evidence type="ECO:0000313" key="1">
    <source>
        <dbReference type="EMBL" id="KAL0934888.1"/>
    </source>
</evidence>
<dbReference type="EMBL" id="VUJX02000006">
    <property type="protein sequence ID" value="KAL0934888.1"/>
    <property type="molecule type" value="Genomic_DNA"/>
</dbReference>
<protein>
    <submittedName>
        <fullName evidence="1">Arylesterase-like protein</fullName>
    </submittedName>
</protein>
<accession>A0ACC3YSI3</accession>
<dbReference type="Proteomes" id="UP000805649">
    <property type="component" value="Unassembled WGS sequence"/>
</dbReference>
<keyword evidence="2" id="KW-1185">Reference proteome</keyword>
<evidence type="ECO:0000313" key="2">
    <source>
        <dbReference type="Proteomes" id="UP000805649"/>
    </source>
</evidence>
<reference evidence="1 2" key="1">
    <citation type="journal article" date="2020" name="Phytopathology">
        <title>Genome Sequence Resources of Colletotrichum truncatum, C. plurivorum, C. musicola, and C. sojae: Four Species Pathogenic to Soybean (Glycine max).</title>
        <authorList>
            <person name="Rogerio F."/>
            <person name="Boufleur T.R."/>
            <person name="Ciampi-Guillardi M."/>
            <person name="Sukno S.A."/>
            <person name="Thon M.R."/>
            <person name="Massola Junior N.S."/>
            <person name="Baroncelli R."/>
        </authorList>
    </citation>
    <scope>NUCLEOTIDE SEQUENCE [LARGE SCALE GENOMIC DNA]</scope>
    <source>
        <strain evidence="1 2">CMES1059</strain>
    </source>
</reference>
<name>A0ACC3YSI3_COLTU</name>
<sequence>MEPSKPPILLIHGLWVTAKYWEYWIPYFELLGYEVHAPEWPGINGRSPEEVRADPRSLANRDIEEIVNYYEAFINKLLSPPIIIGHSFGGLFVQILLSRGLGAAGVAICPAQPAGIITLPLNTLKAAFPILKHGYNKEKTIPISEHHFHWCFANNTRSDESREYWKRYSIPGVARVLWQLTVHVAGGHSAPTYVDFKKADRAPLLLLSASKDHVVPASTVRKNFEAYDNEASAVVEYKMFPGRSHGMIFQPGWEELADYVLDFIARSLR</sequence>
<organism evidence="1 2">
    <name type="scientific">Colletotrichum truncatum</name>
    <name type="common">Anthracnose fungus</name>
    <name type="synonym">Colletotrichum capsici</name>
    <dbReference type="NCBI Taxonomy" id="5467"/>
    <lineage>
        <taxon>Eukaryota</taxon>
        <taxon>Fungi</taxon>
        <taxon>Dikarya</taxon>
        <taxon>Ascomycota</taxon>
        <taxon>Pezizomycotina</taxon>
        <taxon>Sordariomycetes</taxon>
        <taxon>Hypocreomycetidae</taxon>
        <taxon>Glomerellales</taxon>
        <taxon>Glomerellaceae</taxon>
        <taxon>Colletotrichum</taxon>
        <taxon>Colletotrichum truncatum species complex</taxon>
    </lineage>
</organism>
<proteinExistence type="predicted"/>